<accession>A0A8H8XCN0</accession>
<reference evidence="2 3" key="1">
    <citation type="submission" date="2020-05" db="EMBL/GenBank/DDBJ databases">
        <authorList>
            <person name="Petersen J."/>
            <person name="Sayavedra L."/>
        </authorList>
    </citation>
    <scope>NUCLEOTIDE SEQUENCE [LARGE SCALE GENOMIC DNA]</scope>
    <source>
        <strain evidence="2">B thermophilus SOXS</strain>
    </source>
</reference>
<dbReference type="PANTHER" id="PTHR14136">
    <property type="entry name" value="BTB_POZ DOMAIN-CONTAINING PROTEIN KCTD9"/>
    <property type="match status" value="1"/>
</dbReference>
<comment type="caution">
    <text evidence="2">The sequence shown here is derived from an EMBL/GenBank/DDBJ whole genome shotgun (WGS) entry which is preliminary data.</text>
</comment>
<evidence type="ECO:0000313" key="2">
    <source>
        <dbReference type="EMBL" id="CAB5497481.1"/>
    </source>
</evidence>
<sequence length="588" mass="66916">MLGFKKMIRKPFTKLNDVVQSRLQFLAEKFNTSITKVAFVSLFISIYSVFFLELIYIFIIDRGASPQISALIFATLSILIVKPSLIYRRFGELAKHDKKIQELQQKYNKFKRLPITGIRVFVVAFFSILSIALLWLIYKNPYEWVILDTITRDTKSIISLSTLIITAPIAFIVWVFRDKNKLLELENARKDTNLKEFQQLQRWATGNIEDNKVVLQISALHSLRAYLRGEYGESFRRDAYEVFRVMLATQHRKVLDETRKYKFRGIKSTIDSCQLTKQLNIIASEEWFNLLINHNFPTKGISLVGVDLSRTYLRHRIYGKTLDLHGAQLQEANLEGAQLQGVNLEGAQLHNATLYKVQLQKANLQHVQLEGARLTGAQLQRANLRDAQLQGAAMEGLQLQEANLSGAQLQRAKLILSQLQGVNLSYSQLQGANLKGAELQGANLDRAELQGANLKEVQLQGANLYDTQLQGTNFEGAKLHGVGVFDYSKRYGQLDFKSKIIQQIGKETDVQKLEDQYTPLSNEEKSKLVNTLNAINTTNTTTSDIDDIAHIQSAPKMLDLSKAITGKYSQEEVNKWLNDYENTKDDDF</sequence>
<dbReference type="Proteomes" id="UP000643672">
    <property type="component" value="Unassembled WGS sequence"/>
</dbReference>
<gene>
    <name evidence="2" type="ORF">THERMOS_682</name>
</gene>
<feature type="transmembrane region" description="Helical" evidence="1">
    <location>
        <begin position="157"/>
        <end position="176"/>
    </location>
</feature>
<evidence type="ECO:0000256" key="1">
    <source>
        <dbReference type="SAM" id="Phobius"/>
    </source>
</evidence>
<feature type="transmembrane region" description="Helical" evidence="1">
    <location>
        <begin position="37"/>
        <end position="58"/>
    </location>
</feature>
<feature type="transmembrane region" description="Helical" evidence="1">
    <location>
        <begin position="64"/>
        <end position="81"/>
    </location>
</feature>
<dbReference type="Pfam" id="PF00805">
    <property type="entry name" value="Pentapeptide"/>
    <property type="match status" value="4"/>
</dbReference>
<keyword evidence="1" id="KW-1133">Transmembrane helix</keyword>
<feature type="transmembrane region" description="Helical" evidence="1">
    <location>
        <begin position="116"/>
        <end position="137"/>
    </location>
</feature>
<keyword evidence="3" id="KW-1185">Reference proteome</keyword>
<dbReference type="InterPro" id="IPR051082">
    <property type="entry name" value="Pentapeptide-BTB/POZ_domain"/>
</dbReference>
<organism evidence="2 3">
    <name type="scientific">Bathymodiolus thermophilus thioautotrophic gill symbiont</name>
    <dbReference type="NCBI Taxonomy" id="2360"/>
    <lineage>
        <taxon>Bacteria</taxon>
        <taxon>Pseudomonadati</taxon>
        <taxon>Pseudomonadota</taxon>
        <taxon>Gammaproteobacteria</taxon>
        <taxon>sulfur-oxidizing symbionts</taxon>
    </lineage>
</organism>
<dbReference type="InterPro" id="IPR001646">
    <property type="entry name" value="5peptide_repeat"/>
</dbReference>
<dbReference type="SUPFAM" id="SSF141571">
    <property type="entry name" value="Pentapeptide repeat-like"/>
    <property type="match status" value="1"/>
</dbReference>
<dbReference type="Gene3D" id="2.160.20.80">
    <property type="entry name" value="E3 ubiquitin-protein ligase SopA"/>
    <property type="match status" value="1"/>
</dbReference>
<name>A0A8H8XCN0_9GAMM</name>
<protein>
    <submittedName>
        <fullName evidence="2">Pentapeptide repeat family protein</fullName>
    </submittedName>
</protein>
<dbReference type="EMBL" id="CAESAQ020000040">
    <property type="protein sequence ID" value="CAB5497481.1"/>
    <property type="molecule type" value="Genomic_DNA"/>
</dbReference>
<keyword evidence="1" id="KW-0472">Membrane</keyword>
<keyword evidence="1" id="KW-0812">Transmembrane</keyword>
<dbReference type="PANTHER" id="PTHR14136:SF17">
    <property type="entry name" value="BTB_POZ DOMAIN-CONTAINING PROTEIN KCTD9"/>
    <property type="match status" value="1"/>
</dbReference>
<proteinExistence type="predicted"/>
<evidence type="ECO:0000313" key="3">
    <source>
        <dbReference type="Proteomes" id="UP000643672"/>
    </source>
</evidence>
<dbReference type="AlphaFoldDB" id="A0A8H8XCN0"/>